<keyword evidence="3" id="KW-1185">Reference proteome</keyword>
<evidence type="ECO:0000313" key="2">
    <source>
        <dbReference type="EMBL" id="PPK93670.1"/>
    </source>
</evidence>
<feature type="signal peptide" evidence="1">
    <location>
        <begin position="1"/>
        <end position="25"/>
    </location>
</feature>
<dbReference type="InterPro" id="IPR046111">
    <property type="entry name" value="DUF6048"/>
</dbReference>
<keyword evidence="1" id="KW-0732">Signal</keyword>
<evidence type="ECO:0000256" key="1">
    <source>
        <dbReference type="SAM" id="SignalP"/>
    </source>
</evidence>
<dbReference type="EMBL" id="PTJE01000006">
    <property type="protein sequence ID" value="PPK93670.1"/>
    <property type="molecule type" value="Genomic_DNA"/>
</dbReference>
<evidence type="ECO:0000313" key="3">
    <source>
        <dbReference type="Proteomes" id="UP000239002"/>
    </source>
</evidence>
<evidence type="ECO:0008006" key="4">
    <source>
        <dbReference type="Google" id="ProtNLM"/>
    </source>
</evidence>
<dbReference type="AlphaFoldDB" id="A0A2S6IHL5"/>
<feature type="chain" id="PRO_5015540689" description="Outer membrane protein with beta-barrel domain" evidence="1">
    <location>
        <begin position="26"/>
        <end position="237"/>
    </location>
</feature>
<protein>
    <recommendedName>
        <fullName evidence="4">Outer membrane protein with beta-barrel domain</fullName>
    </recommendedName>
</protein>
<accession>A0A2S6IHL5</accession>
<dbReference type="RefSeq" id="WP_245890720.1">
    <property type="nucleotide sequence ID" value="NZ_MQVW01000024.1"/>
</dbReference>
<dbReference type="Pfam" id="PF19515">
    <property type="entry name" value="DUF6048"/>
    <property type="match status" value="1"/>
</dbReference>
<organism evidence="2 3">
    <name type="scientific">Nonlabens xylanidelens</name>
    <dbReference type="NCBI Taxonomy" id="191564"/>
    <lineage>
        <taxon>Bacteria</taxon>
        <taxon>Pseudomonadati</taxon>
        <taxon>Bacteroidota</taxon>
        <taxon>Flavobacteriia</taxon>
        <taxon>Flavobacteriales</taxon>
        <taxon>Flavobacteriaceae</taxon>
        <taxon>Nonlabens</taxon>
    </lineage>
</organism>
<comment type="caution">
    <text evidence="2">The sequence shown here is derived from an EMBL/GenBank/DDBJ whole genome shotgun (WGS) entry which is preliminary data.</text>
</comment>
<dbReference type="Proteomes" id="UP000239002">
    <property type="component" value="Unassembled WGS sequence"/>
</dbReference>
<gene>
    <name evidence="2" type="ORF">LY01_02453</name>
</gene>
<name>A0A2S6IHL5_9FLAO</name>
<proteinExistence type="predicted"/>
<sequence>MIQKTYMFKYFISILAILTFFTSNAQGENEIEKDSIVYKKSYGLRAGLDLASLIRTALDDEYTGFQVLADYRLSDRLYIAGELGNESLDRISESVDYETSGSFIKAGVDYNFYQNWLDMDNMIYGGARIGYATMSQTLNRYDYNIDNNYFPVFTNAVDREFTGLNMIWLEIQLGLKVEVLNNLYMTANFQLKRQVSEKTPDNFDNLYVPGYGRTFDTGNIGVGYSYGIMYRIPFFKK</sequence>
<reference evidence="2 3" key="1">
    <citation type="submission" date="2018-02" db="EMBL/GenBank/DDBJ databases">
        <title>Genomic Encyclopedia of Archaeal and Bacterial Type Strains, Phase II (KMG-II): from individual species to whole genera.</title>
        <authorList>
            <person name="Goeker M."/>
        </authorList>
    </citation>
    <scope>NUCLEOTIDE SEQUENCE [LARGE SCALE GENOMIC DNA]</scope>
    <source>
        <strain evidence="2 3">DSM 16809</strain>
    </source>
</reference>